<dbReference type="Proteomes" id="UP000305067">
    <property type="component" value="Unassembled WGS sequence"/>
</dbReference>
<reference evidence="2 3" key="1">
    <citation type="journal article" date="2019" name="Nat. Ecol. Evol.">
        <title>Megaphylogeny resolves global patterns of mushroom evolution.</title>
        <authorList>
            <person name="Varga T."/>
            <person name="Krizsan K."/>
            <person name="Foldi C."/>
            <person name="Dima B."/>
            <person name="Sanchez-Garcia M."/>
            <person name="Sanchez-Ramirez S."/>
            <person name="Szollosi G.J."/>
            <person name="Szarkandi J.G."/>
            <person name="Papp V."/>
            <person name="Albert L."/>
            <person name="Andreopoulos W."/>
            <person name="Angelini C."/>
            <person name="Antonin V."/>
            <person name="Barry K.W."/>
            <person name="Bougher N.L."/>
            <person name="Buchanan P."/>
            <person name="Buyck B."/>
            <person name="Bense V."/>
            <person name="Catcheside P."/>
            <person name="Chovatia M."/>
            <person name="Cooper J."/>
            <person name="Damon W."/>
            <person name="Desjardin D."/>
            <person name="Finy P."/>
            <person name="Geml J."/>
            <person name="Haridas S."/>
            <person name="Hughes K."/>
            <person name="Justo A."/>
            <person name="Karasinski D."/>
            <person name="Kautmanova I."/>
            <person name="Kiss B."/>
            <person name="Kocsube S."/>
            <person name="Kotiranta H."/>
            <person name="LaButti K.M."/>
            <person name="Lechner B.E."/>
            <person name="Liimatainen K."/>
            <person name="Lipzen A."/>
            <person name="Lukacs Z."/>
            <person name="Mihaltcheva S."/>
            <person name="Morgado L.N."/>
            <person name="Niskanen T."/>
            <person name="Noordeloos M.E."/>
            <person name="Ohm R.A."/>
            <person name="Ortiz-Santana B."/>
            <person name="Ovrebo C."/>
            <person name="Racz N."/>
            <person name="Riley R."/>
            <person name="Savchenko A."/>
            <person name="Shiryaev A."/>
            <person name="Soop K."/>
            <person name="Spirin V."/>
            <person name="Szebenyi C."/>
            <person name="Tomsovsky M."/>
            <person name="Tulloss R.E."/>
            <person name="Uehling J."/>
            <person name="Grigoriev I.V."/>
            <person name="Vagvolgyi C."/>
            <person name="Papp T."/>
            <person name="Martin F.M."/>
            <person name="Miettinen O."/>
            <person name="Hibbett D.S."/>
            <person name="Nagy L.G."/>
        </authorList>
    </citation>
    <scope>NUCLEOTIDE SEQUENCE [LARGE SCALE GENOMIC DNA]</scope>
    <source>
        <strain evidence="2 3">CBS 309.79</strain>
    </source>
</reference>
<organism evidence="2 3">
    <name type="scientific">Pterulicium gracile</name>
    <dbReference type="NCBI Taxonomy" id="1884261"/>
    <lineage>
        <taxon>Eukaryota</taxon>
        <taxon>Fungi</taxon>
        <taxon>Dikarya</taxon>
        <taxon>Basidiomycota</taxon>
        <taxon>Agaricomycotina</taxon>
        <taxon>Agaricomycetes</taxon>
        <taxon>Agaricomycetidae</taxon>
        <taxon>Agaricales</taxon>
        <taxon>Pleurotineae</taxon>
        <taxon>Pterulaceae</taxon>
        <taxon>Pterulicium</taxon>
    </lineage>
</organism>
<keyword evidence="3" id="KW-1185">Reference proteome</keyword>
<proteinExistence type="predicted"/>
<sequence length="261" mass="27887">MLFPTIVFAAVAVAAKVYPASQFSNAANVPRSAFECGNMLLENLVLTSVTAGSKCSIPDIAPLGIRLPTSSIFDTPSTILATPQPSIAPTPSRCSVLDMPSLRKASAYPVSSFLDTPVPGHIQRPSSTFNPLKCFISDMRPLGNGFPISSVFDAPASMTIVTREQTDASRILLKLVALFRSMIIQMRKRLTVPYTPKTSPFSNTTMSVGSKQCKLAKRSLPQSAFVPKMCSAGTGSECCGKSLDIQLRSKVCMVPPTISGY</sequence>
<evidence type="ECO:0000313" key="2">
    <source>
        <dbReference type="EMBL" id="TFK98458.1"/>
    </source>
</evidence>
<name>A0A5C3QE67_9AGAR</name>
<keyword evidence="1" id="KW-0732">Signal</keyword>
<evidence type="ECO:0000256" key="1">
    <source>
        <dbReference type="SAM" id="SignalP"/>
    </source>
</evidence>
<dbReference type="AlphaFoldDB" id="A0A5C3QE67"/>
<feature type="chain" id="PRO_5022917101" description="Hydrophobin" evidence="1">
    <location>
        <begin position="20"/>
        <end position="261"/>
    </location>
</feature>
<gene>
    <name evidence="2" type="ORF">BDV98DRAFT_628462</name>
</gene>
<evidence type="ECO:0008006" key="4">
    <source>
        <dbReference type="Google" id="ProtNLM"/>
    </source>
</evidence>
<accession>A0A5C3QE67</accession>
<dbReference type="EMBL" id="ML178839">
    <property type="protein sequence ID" value="TFK98458.1"/>
    <property type="molecule type" value="Genomic_DNA"/>
</dbReference>
<feature type="signal peptide" evidence="1">
    <location>
        <begin position="1"/>
        <end position="19"/>
    </location>
</feature>
<evidence type="ECO:0000313" key="3">
    <source>
        <dbReference type="Proteomes" id="UP000305067"/>
    </source>
</evidence>
<protein>
    <recommendedName>
        <fullName evidence="4">Hydrophobin</fullName>
    </recommendedName>
</protein>